<dbReference type="InterPro" id="IPR036322">
    <property type="entry name" value="WD40_repeat_dom_sf"/>
</dbReference>
<dbReference type="EMBL" id="MU865422">
    <property type="protein sequence ID" value="KAK4223574.1"/>
    <property type="molecule type" value="Genomic_DNA"/>
</dbReference>
<dbReference type="Pfam" id="PF07819">
    <property type="entry name" value="PGAP1"/>
    <property type="match status" value="1"/>
</dbReference>
<dbReference type="GO" id="GO:0016788">
    <property type="term" value="F:hydrolase activity, acting on ester bonds"/>
    <property type="evidence" value="ECO:0007669"/>
    <property type="project" value="InterPro"/>
</dbReference>
<feature type="compositionally biased region" description="Pro residues" evidence="5">
    <location>
        <begin position="1580"/>
        <end position="1589"/>
    </location>
</feature>
<evidence type="ECO:0000256" key="1">
    <source>
        <dbReference type="ARBA" id="ARBA00003496"/>
    </source>
</evidence>
<evidence type="ECO:0000256" key="3">
    <source>
        <dbReference type="ARBA" id="ARBA00022737"/>
    </source>
</evidence>
<organism evidence="9 10">
    <name type="scientific">Podospora fimiseda</name>
    <dbReference type="NCBI Taxonomy" id="252190"/>
    <lineage>
        <taxon>Eukaryota</taxon>
        <taxon>Fungi</taxon>
        <taxon>Dikarya</taxon>
        <taxon>Ascomycota</taxon>
        <taxon>Pezizomycotina</taxon>
        <taxon>Sordariomycetes</taxon>
        <taxon>Sordariomycetidae</taxon>
        <taxon>Sordariales</taxon>
        <taxon>Podosporaceae</taxon>
        <taxon>Podospora</taxon>
    </lineage>
</organism>
<reference evidence="9" key="2">
    <citation type="submission" date="2023-05" db="EMBL/GenBank/DDBJ databases">
        <authorList>
            <consortium name="Lawrence Berkeley National Laboratory"/>
            <person name="Steindorff A."/>
            <person name="Hensen N."/>
            <person name="Bonometti L."/>
            <person name="Westerberg I."/>
            <person name="Brannstrom I.O."/>
            <person name="Guillou S."/>
            <person name="Cros-Aarteil S."/>
            <person name="Calhoun S."/>
            <person name="Haridas S."/>
            <person name="Kuo A."/>
            <person name="Mondo S."/>
            <person name="Pangilinan J."/>
            <person name="Riley R."/>
            <person name="Labutti K."/>
            <person name="Andreopoulos B."/>
            <person name="Lipzen A."/>
            <person name="Chen C."/>
            <person name="Yanf M."/>
            <person name="Daum C."/>
            <person name="Ng V."/>
            <person name="Clum A."/>
            <person name="Ohm R."/>
            <person name="Martin F."/>
            <person name="Silar P."/>
            <person name="Natvig D."/>
            <person name="Lalanne C."/>
            <person name="Gautier V."/>
            <person name="Ament-Velasquez S.L."/>
            <person name="Kruys A."/>
            <person name="Hutchinson M.I."/>
            <person name="Powell A.J."/>
            <person name="Barry K."/>
            <person name="Miller A.N."/>
            <person name="Grigoriev I.V."/>
            <person name="Debuchy R."/>
            <person name="Gladieux P."/>
            <person name="Thoren M.H."/>
            <person name="Johannesson H."/>
        </authorList>
    </citation>
    <scope>NUCLEOTIDE SEQUENCE</scope>
    <source>
        <strain evidence="9">CBS 990.96</strain>
    </source>
</reference>
<reference evidence="9" key="1">
    <citation type="journal article" date="2023" name="Mol. Phylogenet. Evol.">
        <title>Genome-scale phylogeny and comparative genomics of the fungal order Sordariales.</title>
        <authorList>
            <person name="Hensen N."/>
            <person name="Bonometti L."/>
            <person name="Westerberg I."/>
            <person name="Brannstrom I.O."/>
            <person name="Guillou S."/>
            <person name="Cros-Aarteil S."/>
            <person name="Calhoun S."/>
            <person name="Haridas S."/>
            <person name="Kuo A."/>
            <person name="Mondo S."/>
            <person name="Pangilinan J."/>
            <person name="Riley R."/>
            <person name="LaButti K."/>
            <person name="Andreopoulos B."/>
            <person name="Lipzen A."/>
            <person name="Chen C."/>
            <person name="Yan M."/>
            <person name="Daum C."/>
            <person name="Ng V."/>
            <person name="Clum A."/>
            <person name="Steindorff A."/>
            <person name="Ohm R.A."/>
            <person name="Martin F."/>
            <person name="Silar P."/>
            <person name="Natvig D.O."/>
            <person name="Lalanne C."/>
            <person name="Gautier V."/>
            <person name="Ament-Velasquez S.L."/>
            <person name="Kruys A."/>
            <person name="Hutchinson M.I."/>
            <person name="Powell A.J."/>
            <person name="Barry K."/>
            <person name="Miller A.N."/>
            <person name="Grigoriev I.V."/>
            <person name="Debuchy R."/>
            <person name="Gladieux P."/>
            <person name="Hiltunen Thoren M."/>
            <person name="Johannesson H."/>
        </authorList>
    </citation>
    <scope>NUCLEOTIDE SEQUENCE</scope>
    <source>
        <strain evidence="9">CBS 990.96</strain>
    </source>
</reference>
<gene>
    <name evidence="9" type="ORF">QBC38DRAFT_45736</name>
</gene>
<keyword evidence="4" id="KW-0378">Hydrolase</keyword>
<keyword evidence="4" id="KW-0256">Endoplasmic reticulum</keyword>
<evidence type="ECO:0000313" key="10">
    <source>
        <dbReference type="Proteomes" id="UP001301958"/>
    </source>
</evidence>
<dbReference type="PANTHER" id="PTHR10039">
    <property type="entry name" value="AMELOGENIN"/>
    <property type="match status" value="1"/>
</dbReference>
<feature type="domain" description="Nephrocystin 3-like N-terminal" evidence="8">
    <location>
        <begin position="345"/>
        <end position="506"/>
    </location>
</feature>
<comment type="similarity">
    <text evidence="4">Belongs to the GPI inositol-deacylase family.</text>
</comment>
<evidence type="ECO:0000256" key="4">
    <source>
        <dbReference type="RuleBase" id="RU365011"/>
    </source>
</evidence>
<dbReference type="InterPro" id="IPR015943">
    <property type="entry name" value="WD40/YVTN_repeat-like_dom_sf"/>
</dbReference>
<dbReference type="SUPFAM" id="SSF53474">
    <property type="entry name" value="alpha/beta-Hydrolases"/>
    <property type="match status" value="1"/>
</dbReference>
<keyword evidence="3" id="KW-0677">Repeat</keyword>
<dbReference type="PANTHER" id="PTHR10039:SF16">
    <property type="entry name" value="GPI INOSITOL-DEACYLASE"/>
    <property type="match status" value="1"/>
</dbReference>
<evidence type="ECO:0000259" key="8">
    <source>
        <dbReference type="Pfam" id="PF24883"/>
    </source>
</evidence>
<dbReference type="SUPFAM" id="SSF52540">
    <property type="entry name" value="P-loop containing nucleoside triphosphate hydrolases"/>
    <property type="match status" value="1"/>
</dbReference>
<dbReference type="SMART" id="SM00320">
    <property type="entry name" value="WD40"/>
    <property type="match status" value="4"/>
</dbReference>
<dbReference type="InterPro" id="IPR012908">
    <property type="entry name" value="PGAP1-ab_dom-like"/>
</dbReference>
<keyword evidence="4" id="KW-0813">Transport</keyword>
<evidence type="ECO:0000259" key="7">
    <source>
        <dbReference type="Pfam" id="PF22939"/>
    </source>
</evidence>
<accession>A0AAN7BHW0</accession>
<dbReference type="Pfam" id="PF24883">
    <property type="entry name" value="NPHP3_N"/>
    <property type="match status" value="1"/>
</dbReference>
<dbReference type="InterPro" id="IPR001680">
    <property type="entry name" value="WD40_rpt"/>
</dbReference>
<sequence>MEWEQTPPTSRPGFGFFPSFSRSSSALSDDAKGPLGLTTLHEPAPPTTAVADIIFVHGLGGGSRKTWSFSPDPQHFWPQAWLSRDDGFSDVRLHTFGYKADWDERKESILDIDGFGKILLAALLNDPSIRRSDTRIILIGHSMGGCVAKKAFILAKQDPAASTLSRRFHSMFFLGTPHRGSDMASLLAGIMSATFGTWGKKAFVADLAPHSTALESINDSFRHVAPALLLWSFHETLPVRQIIGSRLVVDQYSATLQYPKEQIVPLNADHRHVCKFSTPSDPNYQILRNALLTAVDLVRTSMAVTISYGDSAPPEKTRHSLRSFLGIRALPESDLNGLHNLRQPDTCRWLVNKDFFTLWKSGSAPNSILWLTGRPGAGKSILSGFVIEHLQRDGFYCSSFIFKNTESGEPELIEALRSLAFQMSLQDVSVRDALLNMIDSDLLCDLSDETIFWSYVFATSIFQLPSISNHFWVLDGIDECIDFESLFSNRFLGSMPSSLRLFATSRPLQRITRGLDNLGSKVLAYSLSNADTAEDIRLFVSARLGELDLLETDSARDRMCVKILEKARGSFLWVRLVISELESSFSEEAMEAALQDIPGDLSRLYTRITSKISADTRILRNQLAWSIFKWVSLSSRLLSVEELREAIRLDIGQTMSNPAKGIPEVCGHLVYVDLDNKVQLIHETAREFLISDRGLWGEQSVMVDKVRGHTSIARILVDHIHTTLSQRRHNRKVKSSATFAASTHPPDDPVEPLLDYACHFFPRHTLRATATDEGLISALCEFLNGTAAPHWVEYIARAGKSSILARSSRNIRSYLKRRTKYAPLTDKALQLAGDWVTDLERVAGKFRSQLSVCPSSIHHLIPPLCPRKSAISRRSKASGITIYGLNTALWDDFLTRIHFKNGQTTTVCHGLRYFAVGLSTGQIFIYDSSSAMQPLRDLKHPERVKLLRFGPDDLSLASCGMRYLTVWDPKIGAMVHSLSLRSTALAITYLSPNEIFCACKSSTLTRWNLESGDEETLPWDNFDREDGTHIDLPKQEPSHAAFWAFGDEVLLAVGYRSHPVLILDPLEPSLCGFCEPGFKNNGINDMAFNPNPSIPFLVVSYQDGSLCVFDYDTFEMHTHQPRVFAQSIAWSPDGRLLATGTSKGAIEVFNFDSTHQNTLSPIYRTNQWWNEAIRGIAFGIDGLRFVDVSGQQARVWEPAALVREENPDEPDSTTIISSQPDTVLITANWERECTDSLDDSEITSPLLTSQGGGAILCGNSIGEILVFSATDASKVGSLYSHGRGTSIVALATSPCGTVVVSADDSGRVVVAKFAEPVSVSSVSDTKPDIIINRRFEGAVRRLMVNRAGDRILVSGRHSDQVWNLEDDTIFDETGLLDTGIREPTGAVTAFEHPEFALASLRASFQHPANDEWFVVITGATARVYSWSQFSEITNGDGIRLDRPSFSDSGDFGRNPTYHVGPNYVLEVLRSFPASSVRLFVWTAESLVPSVWERRNIAHPAKECTLDAISHNVQDILGIVAPSTILFLDVNLWICSMQLESGAPAIDTKKAPLPLRPRLAGNSQPGSSQSLHDSRQSNPKPCTPGTPIPTAPNLVAQAKRHFFALSEWRTSGGEMRHALVPPPMNRAGSSKQPAVVFGKGSGIVVIENGLKFSESLAVSVEPEGTTSGVQATGQDVWKVVGGSMHRRTVNR</sequence>
<keyword evidence="10" id="KW-1185">Reference proteome</keyword>
<dbReference type="InterPro" id="IPR027417">
    <property type="entry name" value="P-loop_NTPase"/>
</dbReference>
<dbReference type="Gene3D" id="2.130.10.10">
    <property type="entry name" value="YVTN repeat-like/Quinoprotein amine dehydrogenase"/>
    <property type="match status" value="2"/>
</dbReference>
<dbReference type="GO" id="GO:0015031">
    <property type="term" value="P:protein transport"/>
    <property type="evidence" value="ECO:0007669"/>
    <property type="project" value="UniProtKB-KW"/>
</dbReference>
<keyword evidence="4" id="KW-0472">Membrane</keyword>
<comment type="caution">
    <text evidence="9">The sequence shown here is derived from an EMBL/GenBank/DDBJ whole genome shotgun (WGS) entry which is preliminary data.</text>
</comment>
<dbReference type="InterPro" id="IPR056884">
    <property type="entry name" value="NPHP3-like_N"/>
</dbReference>
<feature type="domain" description="GPI inositol-deacylase winged helix" evidence="7">
    <location>
        <begin position="621"/>
        <end position="694"/>
    </location>
</feature>
<comment type="function">
    <text evidence="1 4">Involved in inositol deacylation of GPI-anchored proteins which plays important roles in the quality control and ER-associated degradation of GPI-anchored proteins.</text>
</comment>
<evidence type="ECO:0000259" key="6">
    <source>
        <dbReference type="Pfam" id="PF07819"/>
    </source>
</evidence>
<evidence type="ECO:0000256" key="5">
    <source>
        <dbReference type="SAM" id="MobiDB-lite"/>
    </source>
</evidence>
<dbReference type="Pfam" id="PF00400">
    <property type="entry name" value="WD40"/>
    <property type="match status" value="1"/>
</dbReference>
<comment type="subcellular location">
    <subcellularLocation>
        <location evidence="4">Endoplasmic reticulum membrane</location>
    </subcellularLocation>
</comment>
<dbReference type="GO" id="GO:0005789">
    <property type="term" value="C:endoplasmic reticulum membrane"/>
    <property type="evidence" value="ECO:0007669"/>
    <property type="project" value="UniProtKB-SubCell"/>
</dbReference>
<feature type="domain" description="GPI inositol-deacylase PGAP1-like alpha/beta" evidence="6">
    <location>
        <begin position="53"/>
        <end position="181"/>
    </location>
</feature>
<feature type="region of interest" description="Disordered" evidence="5">
    <location>
        <begin position="1552"/>
        <end position="1590"/>
    </location>
</feature>
<proteinExistence type="inferred from homology"/>
<name>A0AAN7BHW0_9PEZI</name>
<protein>
    <recommendedName>
        <fullName evidence="2 4">GPI inositol-deacylase</fullName>
        <ecNumber evidence="4">3.1.-.-</ecNumber>
    </recommendedName>
</protein>
<dbReference type="SUPFAM" id="SSF50978">
    <property type="entry name" value="WD40 repeat-like"/>
    <property type="match status" value="1"/>
</dbReference>
<feature type="compositionally biased region" description="Polar residues" evidence="5">
    <location>
        <begin position="1560"/>
        <end position="1579"/>
    </location>
</feature>
<dbReference type="EC" id="3.1.-.-" evidence="4"/>
<dbReference type="InterPro" id="IPR029058">
    <property type="entry name" value="AB_hydrolase_fold"/>
</dbReference>
<keyword evidence="4" id="KW-0653">Protein transport</keyword>
<dbReference type="Proteomes" id="UP001301958">
    <property type="component" value="Unassembled WGS sequence"/>
</dbReference>
<dbReference type="Pfam" id="PF22939">
    <property type="entry name" value="WHD_GPIID"/>
    <property type="match status" value="1"/>
</dbReference>
<dbReference type="Gene3D" id="3.40.50.1820">
    <property type="entry name" value="alpha/beta hydrolase"/>
    <property type="match status" value="1"/>
</dbReference>
<dbReference type="SUPFAM" id="SSF63829">
    <property type="entry name" value="Calcium-dependent phosphotriesterase"/>
    <property type="match status" value="1"/>
</dbReference>
<evidence type="ECO:0000256" key="2">
    <source>
        <dbReference type="ARBA" id="ARBA00015856"/>
    </source>
</evidence>
<dbReference type="InterPro" id="IPR054471">
    <property type="entry name" value="GPIID_WHD"/>
</dbReference>
<evidence type="ECO:0000313" key="9">
    <source>
        <dbReference type="EMBL" id="KAK4223574.1"/>
    </source>
</evidence>